<dbReference type="EMBL" id="MH590597">
    <property type="protein sequence ID" value="AXH69702.1"/>
    <property type="molecule type" value="Genomic_DNA"/>
</dbReference>
<organism evidence="1 2">
    <name type="scientific">Streptomyces phage LukeCage</name>
    <dbReference type="NCBI Taxonomy" id="2283304"/>
    <lineage>
        <taxon>Viruses</taxon>
        <taxon>Duplodnaviria</taxon>
        <taxon>Heunggongvirae</taxon>
        <taxon>Uroviricota</taxon>
        <taxon>Caudoviricetes</taxon>
        <taxon>Stanwilliamsviridae</taxon>
        <taxon>Boydwoodruffvirinae</taxon>
        <taxon>Karimacvirus</taxon>
        <taxon>Karimacvirus lukecage</taxon>
        <taxon>Streptomyces virus LukeCage</taxon>
    </lineage>
</organism>
<dbReference type="KEGG" id="vg:55610203"/>
<evidence type="ECO:0008006" key="3">
    <source>
        <dbReference type="Google" id="ProtNLM"/>
    </source>
</evidence>
<accession>A0A345MGM1</accession>
<keyword evidence="2" id="KW-1185">Reference proteome</keyword>
<protein>
    <recommendedName>
        <fullName evidence="3">KOW domain-containing protein</fullName>
    </recommendedName>
</protein>
<name>A0A345MGM1_9CAUD</name>
<gene>
    <name evidence="1" type="primary">215</name>
    <name evidence="1" type="ORF">SEA_LUKECAGE_215</name>
</gene>
<reference evidence="1 2" key="1">
    <citation type="submission" date="2018-07" db="EMBL/GenBank/DDBJ databases">
        <authorList>
            <person name="Gillick B.D."/>
            <person name="Moore J."/>
            <person name="Davilla D."/>
            <person name="Asghedom D."/>
            <person name="Smith B.R."/>
            <person name="Klug H."/>
            <person name="Hughes L.E."/>
            <person name="Garlena R.A."/>
            <person name="Russell D.A."/>
            <person name="Pope W.H."/>
            <person name="Jacobs-Sera D."/>
            <person name="Hatfull G.F."/>
        </authorList>
    </citation>
    <scope>NUCLEOTIDE SEQUENCE [LARGE SCALE GENOMIC DNA]</scope>
</reference>
<dbReference type="RefSeq" id="YP_009840102.1">
    <property type="nucleotide sequence ID" value="NC_048723.1"/>
</dbReference>
<dbReference type="GeneID" id="55610203"/>
<sequence>MAKYTEGDKVEFIRGRLDGKKGKVKFVTAHGKLLVDLNEGGDVYCNPEDVKPA</sequence>
<evidence type="ECO:0000313" key="1">
    <source>
        <dbReference type="EMBL" id="AXH69702.1"/>
    </source>
</evidence>
<dbReference type="Proteomes" id="UP000259834">
    <property type="component" value="Segment"/>
</dbReference>
<evidence type="ECO:0000313" key="2">
    <source>
        <dbReference type="Proteomes" id="UP000259834"/>
    </source>
</evidence>
<proteinExistence type="predicted"/>